<evidence type="ECO:0000313" key="2">
    <source>
        <dbReference type="WBParaSite" id="ALUE_0002113101-mRNA-1"/>
    </source>
</evidence>
<evidence type="ECO:0000313" key="1">
    <source>
        <dbReference type="Proteomes" id="UP000036681"/>
    </source>
</evidence>
<dbReference type="Proteomes" id="UP000036681">
    <property type="component" value="Unplaced"/>
</dbReference>
<reference evidence="2" key="1">
    <citation type="submission" date="2017-02" db="UniProtKB">
        <authorList>
            <consortium name="WormBaseParasite"/>
        </authorList>
    </citation>
    <scope>IDENTIFICATION</scope>
</reference>
<organism evidence="1 2">
    <name type="scientific">Ascaris lumbricoides</name>
    <name type="common">Giant roundworm</name>
    <dbReference type="NCBI Taxonomy" id="6252"/>
    <lineage>
        <taxon>Eukaryota</taxon>
        <taxon>Metazoa</taxon>
        <taxon>Ecdysozoa</taxon>
        <taxon>Nematoda</taxon>
        <taxon>Chromadorea</taxon>
        <taxon>Rhabditida</taxon>
        <taxon>Spirurina</taxon>
        <taxon>Ascaridomorpha</taxon>
        <taxon>Ascaridoidea</taxon>
        <taxon>Ascarididae</taxon>
        <taxon>Ascaris</taxon>
    </lineage>
</organism>
<dbReference type="WBParaSite" id="ALUE_0002113101-mRNA-1">
    <property type="protein sequence ID" value="ALUE_0002113101-mRNA-1"/>
    <property type="gene ID" value="ALUE_0002113101"/>
</dbReference>
<proteinExistence type="predicted"/>
<accession>A0A0M3IQV3</accession>
<name>A0A0M3IQV3_ASCLU</name>
<protein>
    <submittedName>
        <fullName evidence="2">Monooxygenase</fullName>
    </submittedName>
</protein>
<keyword evidence="1" id="KW-1185">Reference proteome</keyword>
<sequence length="98" mass="10835">MLREDINLNNVYQGSDGARTYQECPNWPRFAAQTLGWAVHKIPQPGFFLTVFALTKSLIVGGRHVRFGTTPIFKAEGDAGCPFSDISAVLCLDRIASY</sequence>
<dbReference type="AlphaFoldDB" id="A0A0M3IQV3"/>